<name>A0A813H3Q4_POLGL</name>
<keyword evidence="4" id="KW-1185">Reference proteome</keyword>
<feature type="compositionally biased region" description="Polar residues" evidence="1">
    <location>
        <begin position="144"/>
        <end position="170"/>
    </location>
</feature>
<dbReference type="EMBL" id="CAJNNW010026487">
    <property type="protein sequence ID" value="CAE8685825.1"/>
    <property type="molecule type" value="Genomic_DNA"/>
</dbReference>
<evidence type="ECO:0000313" key="3">
    <source>
        <dbReference type="EMBL" id="CAE8685825.1"/>
    </source>
</evidence>
<proteinExistence type="predicted"/>
<dbReference type="AlphaFoldDB" id="A0A813H3Q4"/>
<sequence>MPQVPDAGHPSMTGLSNLKAPWQGGISFGRSGVGAGPGPASPRRQTFPVSGSAVPGPGAYSPQLSARLHSPRACPVTSFGSTSTGRLEAAGKPITPGPGTYEPQSSIDSTTSREARRSRRSSDVGSRGVGFGSGSDRPVAISPRQRSASPESSSGTLSRRSEWFGSSPTTVGPGAYSPTGLAKSPKSLKFSASSRFADTRAPSPGPGSYEQTKSPGAAFRSSDRGLRFSEASPRPSLANVCRSSKSMLTPGPGSYELASAGSFAELASAAGVASARRTKGYTIGARAKETSERSPGPGDYGGHYTQFK</sequence>
<accession>A0A813H3Q4</accession>
<evidence type="ECO:0000313" key="4">
    <source>
        <dbReference type="Proteomes" id="UP000654075"/>
    </source>
</evidence>
<evidence type="ECO:0000313" key="2">
    <source>
        <dbReference type="EMBL" id="CAE8632363.1"/>
    </source>
</evidence>
<feature type="region of interest" description="Disordered" evidence="1">
    <location>
        <begin position="1"/>
        <end position="238"/>
    </location>
</feature>
<dbReference type="PANTHER" id="PTHR21580">
    <property type="entry name" value="SHIPPO-1-RELATED"/>
    <property type="match status" value="1"/>
</dbReference>
<feature type="region of interest" description="Disordered" evidence="1">
    <location>
        <begin position="272"/>
        <end position="308"/>
    </location>
</feature>
<protein>
    <submittedName>
        <fullName evidence="2">Uncharacterized protein</fullName>
    </submittedName>
</protein>
<dbReference type="InterPro" id="IPR051291">
    <property type="entry name" value="CIMAP"/>
</dbReference>
<dbReference type="PANTHER" id="PTHR21580:SF28">
    <property type="entry name" value="BOREALIN N-TERMINAL DOMAIN-CONTAINING PROTEIN-RELATED"/>
    <property type="match status" value="1"/>
</dbReference>
<dbReference type="Pfam" id="PF07004">
    <property type="entry name" value="SHIPPO-rpt"/>
    <property type="match status" value="5"/>
</dbReference>
<dbReference type="Proteomes" id="UP000654075">
    <property type="component" value="Unassembled WGS sequence"/>
</dbReference>
<dbReference type="InterPro" id="IPR010736">
    <property type="entry name" value="SHIPPO-rpt"/>
</dbReference>
<dbReference type="EMBL" id="CAJNNV010030388">
    <property type="protein sequence ID" value="CAE8632363.1"/>
    <property type="molecule type" value="Genomic_DNA"/>
</dbReference>
<comment type="caution">
    <text evidence="2">The sequence shown here is derived from an EMBL/GenBank/DDBJ whole genome shotgun (WGS) entry which is preliminary data.</text>
</comment>
<evidence type="ECO:0000256" key="1">
    <source>
        <dbReference type="SAM" id="MobiDB-lite"/>
    </source>
</evidence>
<dbReference type="Proteomes" id="UP000626109">
    <property type="component" value="Unassembled WGS sequence"/>
</dbReference>
<gene>
    <name evidence="2" type="ORF">PGLA1383_LOCUS48345</name>
    <name evidence="3" type="ORF">PGLA2088_LOCUS24669</name>
</gene>
<reference evidence="2" key="1">
    <citation type="submission" date="2021-02" db="EMBL/GenBank/DDBJ databases">
        <authorList>
            <person name="Dougan E. K."/>
            <person name="Rhodes N."/>
            <person name="Thang M."/>
            <person name="Chan C."/>
        </authorList>
    </citation>
    <scope>NUCLEOTIDE SEQUENCE</scope>
</reference>
<organism evidence="2 4">
    <name type="scientific">Polarella glacialis</name>
    <name type="common">Dinoflagellate</name>
    <dbReference type="NCBI Taxonomy" id="89957"/>
    <lineage>
        <taxon>Eukaryota</taxon>
        <taxon>Sar</taxon>
        <taxon>Alveolata</taxon>
        <taxon>Dinophyceae</taxon>
        <taxon>Suessiales</taxon>
        <taxon>Suessiaceae</taxon>
        <taxon>Polarella</taxon>
    </lineage>
</organism>